<keyword evidence="3" id="KW-1185">Reference proteome</keyword>
<reference evidence="2 3" key="1">
    <citation type="submission" date="2019-02" db="EMBL/GenBank/DDBJ databases">
        <title>Deep-cultivation of Planctomycetes and their phenomic and genomic characterization uncovers novel biology.</title>
        <authorList>
            <person name="Wiegand S."/>
            <person name="Jogler M."/>
            <person name="Boedeker C."/>
            <person name="Pinto D."/>
            <person name="Vollmers J."/>
            <person name="Rivas-Marin E."/>
            <person name="Kohn T."/>
            <person name="Peeters S.H."/>
            <person name="Heuer A."/>
            <person name="Rast P."/>
            <person name="Oberbeckmann S."/>
            <person name="Bunk B."/>
            <person name="Jeske O."/>
            <person name="Meyerdierks A."/>
            <person name="Storesund J.E."/>
            <person name="Kallscheuer N."/>
            <person name="Luecker S."/>
            <person name="Lage O.M."/>
            <person name="Pohl T."/>
            <person name="Merkel B.J."/>
            <person name="Hornburger P."/>
            <person name="Mueller R.-W."/>
            <person name="Bruemmer F."/>
            <person name="Labrenz M."/>
            <person name="Spormann A.M."/>
            <person name="Op den Camp H."/>
            <person name="Overmann J."/>
            <person name="Amann R."/>
            <person name="Jetten M.S.M."/>
            <person name="Mascher T."/>
            <person name="Medema M.H."/>
            <person name="Devos D.P."/>
            <person name="Kaster A.-K."/>
            <person name="Ovreas L."/>
            <person name="Rohde M."/>
            <person name="Galperin M.Y."/>
            <person name="Jogler C."/>
        </authorList>
    </citation>
    <scope>NUCLEOTIDE SEQUENCE [LARGE SCALE GENOMIC DNA]</scope>
    <source>
        <strain evidence="2 3">ElP</strain>
    </source>
</reference>
<gene>
    <name evidence="2" type="ORF">ElP_26530</name>
</gene>
<evidence type="ECO:0000313" key="3">
    <source>
        <dbReference type="Proteomes" id="UP000317835"/>
    </source>
</evidence>
<accession>A0A518H1P4</accession>
<dbReference type="RefSeq" id="WP_197446945.1">
    <property type="nucleotide sequence ID" value="NZ_CP036426.1"/>
</dbReference>
<dbReference type="EMBL" id="CP036426">
    <property type="protein sequence ID" value="QDV34758.1"/>
    <property type="molecule type" value="Genomic_DNA"/>
</dbReference>
<dbReference type="Proteomes" id="UP000317835">
    <property type="component" value="Chromosome"/>
</dbReference>
<dbReference type="Pfam" id="PF07608">
    <property type="entry name" value="DUF1571"/>
    <property type="match status" value="1"/>
</dbReference>
<dbReference type="AlphaFoldDB" id="A0A518H1P4"/>
<dbReference type="InterPro" id="IPR011465">
    <property type="entry name" value="DUF1571"/>
</dbReference>
<protein>
    <recommendedName>
        <fullName evidence="4">DUF1571 domain-containing protein</fullName>
    </recommendedName>
</protein>
<organism evidence="2 3">
    <name type="scientific">Tautonia plasticadhaerens</name>
    <dbReference type="NCBI Taxonomy" id="2527974"/>
    <lineage>
        <taxon>Bacteria</taxon>
        <taxon>Pseudomonadati</taxon>
        <taxon>Planctomycetota</taxon>
        <taxon>Planctomycetia</taxon>
        <taxon>Isosphaerales</taxon>
        <taxon>Isosphaeraceae</taxon>
        <taxon>Tautonia</taxon>
    </lineage>
</organism>
<proteinExistence type="predicted"/>
<feature type="region of interest" description="Disordered" evidence="1">
    <location>
        <begin position="1"/>
        <end position="38"/>
    </location>
</feature>
<sequence>MSAPVAPLPSPASLEAAPEAAATRRTAPPPDWPSDRLEGPEAKRLLLDALAGLVERLERHDGYSAVIRRQERVGGRLLAEQTLRMKVRHRPASIYVRNIGVQDGFEVIFVEGLRDGKLIHHSGGLAGRLLPVLELSPRSPLAMSQSRFPITEAGLLSAARMLRDDCRRDLGEPGASIVLDRLVDPEGHTRYRSRLRYDAPAPGRPFSRVEVLYDPGTFLLREMTFSDWPEAPGPGEPLLGGRFVVVEFDPSAVPSDRDFDATNPAYDFR</sequence>
<feature type="compositionally biased region" description="Low complexity" evidence="1">
    <location>
        <begin position="11"/>
        <end position="26"/>
    </location>
</feature>
<evidence type="ECO:0000313" key="2">
    <source>
        <dbReference type="EMBL" id="QDV34758.1"/>
    </source>
</evidence>
<feature type="compositionally biased region" description="Pro residues" evidence="1">
    <location>
        <begin position="1"/>
        <end position="10"/>
    </location>
</feature>
<evidence type="ECO:0000256" key="1">
    <source>
        <dbReference type="SAM" id="MobiDB-lite"/>
    </source>
</evidence>
<dbReference type="KEGG" id="tpla:ElP_26530"/>
<evidence type="ECO:0008006" key="4">
    <source>
        <dbReference type="Google" id="ProtNLM"/>
    </source>
</evidence>
<name>A0A518H1P4_9BACT</name>